<dbReference type="EMBL" id="BAABAZ010000006">
    <property type="protein sequence ID" value="GAA4284214.1"/>
    <property type="molecule type" value="Genomic_DNA"/>
</dbReference>
<keyword evidence="2" id="KW-1185">Reference proteome</keyword>
<dbReference type="RefSeq" id="WP_236866418.1">
    <property type="nucleotide sequence ID" value="NZ_BAABAZ010000006.1"/>
</dbReference>
<sequence length="107" mass="11735">MRWLDDAALIGECWEVKVENLLTEALEILGDTDADDSTAEARGRRAHARVLAMVEMTNEAALARREQRIANLLALAQLDKKDSAWALKEAREMLSDSTAAAPLSVVS</sequence>
<gene>
    <name evidence="1" type="ORF">GCM10022261_17450</name>
</gene>
<evidence type="ECO:0000313" key="2">
    <source>
        <dbReference type="Proteomes" id="UP001501586"/>
    </source>
</evidence>
<comment type="caution">
    <text evidence="1">The sequence shown here is derived from an EMBL/GenBank/DDBJ whole genome shotgun (WGS) entry which is preliminary data.</text>
</comment>
<name>A0ABP8EJQ9_9MICO</name>
<proteinExistence type="predicted"/>
<protein>
    <submittedName>
        <fullName evidence="1">Uncharacterized protein</fullName>
    </submittedName>
</protein>
<accession>A0ABP8EJQ9</accession>
<reference evidence="2" key="1">
    <citation type="journal article" date="2019" name="Int. J. Syst. Evol. Microbiol.">
        <title>The Global Catalogue of Microorganisms (GCM) 10K type strain sequencing project: providing services to taxonomists for standard genome sequencing and annotation.</title>
        <authorList>
            <consortium name="The Broad Institute Genomics Platform"/>
            <consortium name="The Broad Institute Genome Sequencing Center for Infectious Disease"/>
            <person name="Wu L."/>
            <person name="Ma J."/>
        </authorList>
    </citation>
    <scope>NUCLEOTIDE SEQUENCE [LARGE SCALE GENOMIC DNA]</scope>
    <source>
        <strain evidence="2">JCM 17458</strain>
    </source>
</reference>
<dbReference type="Proteomes" id="UP001501586">
    <property type="component" value="Unassembled WGS sequence"/>
</dbReference>
<evidence type="ECO:0000313" key="1">
    <source>
        <dbReference type="EMBL" id="GAA4284214.1"/>
    </source>
</evidence>
<organism evidence="1 2">
    <name type="scientific">Brevibacterium daeguense</name>
    <dbReference type="NCBI Taxonomy" id="909936"/>
    <lineage>
        <taxon>Bacteria</taxon>
        <taxon>Bacillati</taxon>
        <taxon>Actinomycetota</taxon>
        <taxon>Actinomycetes</taxon>
        <taxon>Micrococcales</taxon>
        <taxon>Brevibacteriaceae</taxon>
        <taxon>Brevibacterium</taxon>
    </lineage>
</organism>